<evidence type="ECO:0000313" key="3">
    <source>
        <dbReference type="Proteomes" id="UP001187471"/>
    </source>
</evidence>
<dbReference type="InterPro" id="IPR052451">
    <property type="entry name" value="Ser/Thr_kinase-like"/>
</dbReference>
<evidence type="ECO:0000313" key="2">
    <source>
        <dbReference type="EMBL" id="KAK2972167.1"/>
    </source>
</evidence>
<reference evidence="2" key="1">
    <citation type="submission" date="2022-12" db="EMBL/GenBank/DDBJ databases">
        <title>Draft genome assemblies for two species of Escallonia (Escalloniales).</title>
        <authorList>
            <person name="Chanderbali A."/>
            <person name="Dervinis C."/>
            <person name="Anghel I."/>
            <person name="Soltis D."/>
            <person name="Soltis P."/>
            <person name="Zapata F."/>
        </authorList>
    </citation>
    <scope>NUCLEOTIDE SEQUENCE</scope>
    <source>
        <strain evidence="2">UCBG92.1500</strain>
        <tissue evidence="2">Leaf</tissue>
    </source>
</reference>
<name>A0AA88UEF4_9ASTE</name>
<dbReference type="AlphaFoldDB" id="A0AA88UEF4"/>
<dbReference type="PANTHER" id="PTHR48008:SF14">
    <property type="entry name" value="PROTEIN KINASE DOMAIN-CONTAINING PROTEIN"/>
    <property type="match status" value="1"/>
</dbReference>
<proteinExistence type="predicted"/>
<protein>
    <submittedName>
        <fullName evidence="2">Uncharacterized protein</fullName>
    </submittedName>
</protein>
<keyword evidence="1" id="KW-0812">Transmembrane</keyword>
<keyword evidence="1" id="KW-1133">Transmembrane helix</keyword>
<sequence>MFPGDTSLKRWVKVSLPDTMAEVIVANLLEQESEHYSAKLESVSSIMVLPLECSVESPDQRIDMNDAPEKLKKIRVKLFPSKLATAVFVAICMMSWLICSD</sequence>
<accession>A0AA88UEF4</accession>
<gene>
    <name evidence="2" type="ORF">RJ640_029205</name>
</gene>
<dbReference type="Proteomes" id="UP001187471">
    <property type="component" value="Unassembled WGS sequence"/>
</dbReference>
<keyword evidence="1" id="KW-0472">Membrane</keyword>
<dbReference type="PANTHER" id="PTHR48008">
    <property type="entry name" value="LEUCINE-RICH REPEAT RECEPTOR-LIKE PROTEIN KINASE IMK3-RELATED"/>
    <property type="match status" value="1"/>
</dbReference>
<organism evidence="2 3">
    <name type="scientific">Escallonia rubra</name>
    <dbReference type="NCBI Taxonomy" id="112253"/>
    <lineage>
        <taxon>Eukaryota</taxon>
        <taxon>Viridiplantae</taxon>
        <taxon>Streptophyta</taxon>
        <taxon>Embryophyta</taxon>
        <taxon>Tracheophyta</taxon>
        <taxon>Spermatophyta</taxon>
        <taxon>Magnoliopsida</taxon>
        <taxon>eudicotyledons</taxon>
        <taxon>Gunneridae</taxon>
        <taxon>Pentapetalae</taxon>
        <taxon>asterids</taxon>
        <taxon>campanulids</taxon>
        <taxon>Escalloniales</taxon>
        <taxon>Escalloniaceae</taxon>
        <taxon>Escallonia</taxon>
    </lineage>
</organism>
<feature type="transmembrane region" description="Helical" evidence="1">
    <location>
        <begin position="79"/>
        <end position="98"/>
    </location>
</feature>
<keyword evidence="3" id="KW-1185">Reference proteome</keyword>
<comment type="caution">
    <text evidence="2">The sequence shown here is derived from an EMBL/GenBank/DDBJ whole genome shotgun (WGS) entry which is preliminary data.</text>
</comment>
<evidence type="ECO:0000256" key="1">
    <source>
        <dbReference type="SAM" id="Phobius"/>
    </source>
</evidence>
<dbReference type="EMBL" id="JAVXUO010002534">
    <property type="protein sequence ID" value="KAK2972167.1"/>
    <property type="molecule type" value="Genomic_DNA"/>
</dbReference>